<name>A0A9P1N1C9_9PELO</name>
<evidence type="ECO:0000313" key="3">
    <source>
        <dbReference type="Proteomes" id="UP001152747"/>
    </source>
</evidence>
<protein>
    <submittedName>
        <fullName evidence="2">Uncharacterized protein</fullName>
    </submittedName>
</protein>
<feature type="compositionally biased region" description="Polar residues" evidence="1">
    <location>
        <begin position="51"/>
        <end position="61"/>
    </location>
</feature>
<feature type="compositionally biased region" description="Low complexity" evidence="1">
    <location>
        <begin position="182"/>
        <end position="202"/>
    </location>
</feature>
<sequence length="202" mass="21418">MRPLFKIALTMLIGASIVIAYKVYAKKSRKRGAARKISRAKRAESADEIMSPSSEISQNPLHISGSEKVRLDNKLGKLRGRKSDSEIREIEQQNVDFQNHQLIVASKNDKATSSTLASETGSTTTSGLTVSSISNSSMASSSAPSSASASASGSSDFQLPSQDSGVRIAETFNVVDPESNKTEPSTIITTSTSSNLGTSKSE</sequence>
<dbReference type="EMBL" id="CANHGI010000004">
    <property type="protein sequence ID" value="CAI5447865.1"/>
    <property type="molecule type" value="Genomic_DNA"/>
</dbReference>
<evidence type="ECO:0000313" key="2">
    <source>
        <dbReference type="EMBL" id="CAI5447865.1"/>
    </source>
</evidence>
<dbReference type="Proteomes" id="UP001152747">
    <property type="component" value="Unassembled WGS sequence"/>
</dbReference>
<accession>A0A9P1N1C9</accession>
<evidence type="ECO:0000256" key="1">
    <source>
        <dbReference type="SAM" id="MobiDB-lite"/>
    </source>
</evidence>
<gene>
    <name evidence="2" type="ORF">CAMP_LOCUS10502</name>
</gene>
<feature type="compositionally biased region" description="Low complexity" evidence="1">
    <location>
        <begin position="111"/>
        <end position="155"/>
    </location>
</feature>
<feature type="region of interest" description="Disordered" evidence="1">
    <location>
        <begin position="108"/>
        <end position="202"/>
    </location>
</feature>
<feature type="region of interest" description="Disordered" evidence="1">
    <location>
        <begin position="35"/>
        <end position="63"/>
    </location>
</feature>
<proteinExistence type="predicted"/>
<dbReference type="AlphaFoldDB" id="A0A9P1N1C9"/>
<reference evidence="2" key="1">
    <citation type="submission" date="2022-11" db="EMBL/GenBank/DDBJ databases">
        <authorList>
            <person name="Kikuchi T."/>
        </authorList>
    </citation>
    <scope>NUCLEOTIDE SEQUENCE</scope>
    <source>
        <strain evidence="2">PS1010</strain>
    </source>
</reference>
<comment type="caution">
    <text evidence="2">The sequence shown here is derived from an EMBL/GenBank/DDBJ whole genome shotgun (WGS) entry which is preliminary data.</text>
</comment>
<organism evidence="2 3">
    <name type="scientific">Caenorhabditis angaria</name>
    <dbReference type="NCBI Taxonomy" id="860376"/>
    <lineage>
        <taxon>Eukaryota</taxon>
        <taxon>Metazoa</taxon>
        <taxon>Ecdysozoa</taxon>
        <taxon>Nematoda</taxon>
        <taxon>Chromadorea</taxon>
        <taxon>Rhabditida</taxon>
        <taxon>Rhabditina</taxon>
        <taxon>Rhabditomorpha</taxon>
        <taxon>Rhabditoidea</taxon>
        <taxon>Rhabditidae</taxon>
        <taxon>Peloderinae</taxon>
        <taxon>Caenorhabditis</taxon>
    </lineage>
</organism>
<keyword evidence="3" id="KW-1185">Reference proteome</keyword>